<dbReference type="CDD" id="cd17535">
    <property type="entry name" value="REC_NarL-like"/>
    <property type="match status" value="1"/>
</dbReference>
<name>B4DBE0_9BACT</name>
<dbReference type="SUPFAM" id="SSF52172">
    <property type="entry name" value="CheY-like"/>
    <property type="match status" value="1"/>
</dbReference>
<sequence length="670" mass="74915">MKSPPNPAQIRVLIVDDNAGDVFLLREMVDCTKSRFRVSAEAGSMEEALRILAEREVDVVLLDLQLPDSRGVDTFSRAHAAAPDVPIIVLSESDDEELALQTVQLGAQEYLVKGRVDGHLLQRALRYAVERARAEAQLASERDLLQTLLENIPDRIYFKDRQSRFIRINRALTALFGLKTAEEAYGKTDADFYGHEHAGEARQDERRVMETGEPLLGKVEFENLADGRKSWSLTTKLPLRDRKGSIIGTCGISREISEMKEMEEQLETERNLLRAVIDNLPDLVFLKDVEGHYLLNNIAHVRWLGGSDPREVRGRTVFDFFPDHLAAEFHRGDMEVAEARQPLLNQEEHMVDAKGNHSWRLTSKIPWLDDNGNTVGLVCISRDVTEQKRAEEHLKKANAELAASREELLHAVRNLQQAHGELRDVQLQLIEAEKMKSIGRLAAGVAHEVKNPLAILKMGLEFLSTQKFTDEHTPEILHEMGDALTRADKVIRGLLDFSAPKQLEVQRESLNGIIENALHLVRGEMKNGVEVELDLQSNLPHLKLDAGKISQVFVNLFTNALHAMENGGLLAVRTFTKQLTGVGSNISDSRAESFRVGQHIVIAEIDDTGHGIPEDKLAKIFEPFFTTKPTGRGTGLGLSVVRTIVDLHGATIDIRNLHEAGVRVTLMFQS</sequence>
<dbReference type="EMBL" id="ABVL01000037">
    <property type="protein sequence ID" value="EDY16230.1"/>
    <property type="molecule type" value="Genomic_DNA"/>
</dbReference>
<protein>
    <recommendedName>
        <fullName evidence="2">histidine kinase</fullName>
        <ecNumber evidence="2">2.7.13.3</ecNumber>
    </recommendedName>
</protein>
<dbReference type="Pfam" id="PF00072">
    <property type="entry name" value="Response_reg"/>
    <property type="match status" value="1"/>
</dbReference>
<dbReference type="Gene3D" id="3.30.450.20">
    <property type="entry name" value="PAS domain"/>
    <property type="match status" value="2"/>
</dbReference>
<dbReference type="STRING" id="497964.CfE428DRAFT_6231"/>
<dbReference type="InterPro" id="IPR036890">
    <property type="entry name" value="HATPase_C_sf"/>
</dbReference>
<dbReference type="InterPro" id="IPR001789">
    <property type="entry name" value="Sig_transdc_resp-reg_receiver"/>
</dbReference>
<dbReference type="InterPro" id="IPR000700">
    <property type="entry name" value="PAS-assoc_C"/>
</dbReference>
<evidence type="ECO:0000256" key="10">
    <source>
        <dbReference type="SAM" id="Coils"/>
    </source>
</evidence>
<feature type="coiled-coil region" evidence="10">
    <location>
        <begin position="252"/>
        <end position="279"/>
    </location>
</feature>
<evidence type="ECO:0000259" key="12">
    <source>
        <dbReference type="PROSITE" id="PS50110"/>
    </source>
</evidence>
<evidence type="ECO:0000256" key="5">
    <source>
        <dbReference type="ARBA" id="ARBA00022741"/>
    </source>
</evidence>
<dbReference type="PANTHER" id="PTHR43065">
    <property type="entry name" value="SENSOR HISTIDINE KINASE"/>
    <property type="match status" value="1"/>
</dbReference>
<feature type="domain" description="PAS" evidence="13">
    <location>
        <begin position="141"/>
        <end position="212"/>
    </location>
</feature>
<dbReference type="InParanoid" id="B4DBE0"/>
<dbReference type="Pfam" id="PF08448">
    <property type="entry name" value="PAS_4"/>
    <property type="match status" value="2"/>
</dbReference>
<accession>B4DBE0</accession>
<dbReference type="SMART" id="SM00448">
    <property type="entry name" value="REC"/>
    <property type="match status" value="1"/>
</dbReference>
<keyword evidence="7" id="KW-0067">ATP-binding</keyword>
<keyword evidence="6 15" id="KW-0418">Kinase</keyword>
<keyword evidence="3 9" id="KW-0597">Phosphoprotein</keyword>
<dbReference type="SMART" id="SM00091">
    <property type="entry name" value="PAS"/>
    <property type="match status" value="2"/>
</dbReference>
<dbReference type="InterPro" id="IPR035965">
    <property type="entry name" value="PAS-like_dom_sf"/>
</dbReference>
<dbReference type="InterPro" id="IPR011006">
    <property type="entry name" value="CheY-like_superfamily"/>
</dbReference>
<dbReference type="NCBIfam" id="TIGR00229">
    <property type="entry name" value="sensory_box"/>
    <property type="match status" value="2"/>
</dbReference>
<keyword evidence="16" id="KW-1185">Reference proteome</keyword>
<evidence type="ECO:0000256" key="9">
    <source>
        <dbReference type="PROSITE-ProRule" id="PRU00169"/>
    </source>
</evidence>
<dbReference type="InterPro" id="IPR003661">
    <property type="entry name" value="HisK_dim/P_dom"/>
</dbReference>
<dbReference type="CDD" id="cd00082">
    <property type="entry name" value="HisKA"/>
    <property type="match status" value="1"/>
</dbReference>
<feature type="modified residue" description="4-aspartylphosphate" evidence="9">
    <location>
        <position position="63"/>
    </location>
</feature>
<comment type="caution">
    <text evidence="15">The sequence shown here is derived from an EMBL/GenBank/DDBJ whole genome shotgun (WGS) entry which is preliminary data.</text>
</comment>
<reference evidence="15 16" key="1">
    <citation type="journal article" date="2011" name="J. Bacteriol.">
        <title>Genome sequence of Chthoniobacter flavus Ellin428, an aerobic heterotrophic soil bacterium.</title>
        <authorList>
            <person name="Kant R."/>
            <person name="van Passel M.W."/>
            <person name="Palva A."/>
            <person name="Lucas S."/>
            <person name="Lapidus A."/>
            <person name="Glavina Del Rio T."/>
            <person name="Dalin E."/>
            <person name="Tice H."/>
            <person name="Bruce D."/>
            <person name="Goodwin L."/>
            <person name="Pitluck S."/>
            <person name="Larimer F.W."/>
            <person name="Land M.L."/>
            <person name="Hauser L."/>
            <person name="Sangwan P."/>
            <person name="de Vos W.M."/>
            <person name="Janssen P.H."/>
            <person name="Smidt H."/>
        </authorList>
    </citation>
    <scope>NUCLEOTIDE SEQUENCE [LARGE SCALE GENOMIC DNA]</scope>
    <source>
        <strain evidence="15 16">Ellin428</strain>
    </source>
</reference>
<dbReference type="SUPFAM" id="SSF55785">
    <property type="entry name" value="PYP-like sensor domain (PAS domain)"/>
    <property type="match status" value="2"/>
</dbReference>
<dbReference type="InterPro" id="IPR004358">
    <property type="entry name" value="Sig_transdc_His_kin-like_C"/>
</dbReference>
<dbReference type="SUPFAM" id="SSF55874">
    <property type="entry name" value="ATPase domain of HSP90 chaperone/DNA topoisomerase II/histidine kinase"/>
    <property type="match status" value="1"/>
</dbReference>
<dbReference type="Gene3D" id="1.10.287.130">
    <property type="match status" value="1"/>
</dbReference>
<evidence type="ECO:0000313" key="16">
    <source>
        <dbReference type="Proteomes" id="UP000005824"/>
    </source>
</evidence>
<evidence type="ECO:0000256" key="1">
    <source>
        <dbReference type="ARBA" id="ARBA00000085"/>
    </source>
</evidence>
<evidence type="ECO:0000313" key="15">
    <source>
        <dbReference type="EMBL" id="EDY16230.1"/>
    </source>
</evidence>
<dbReference type="PROSITE" id="PS50113">
    <property type="entry name" value="PAC"/>
    <property type="match status" value="2"/>
</dbReference>
<dbReference type="EC" id="2.7.13.3" evidence="2"/>
<dbReference type="RefSeq" id="WP_006983549.1">
    <property type="nucleotide sequence ID" value="NZ_ABVL01000037.1"/>
</dbReference>
<dbReference type="InterPro" id="IPR005467">
    <property type="entry name" value="His_kinase_dom"/>
</dbReference>
<feature type="domain" description="Histidine kinase" evidence="11">
    <location>
        <begin position="444"/>
        <end position="670"/>
    </location>
</feature>
<dbReference type="PROSITE" id="PS50112">
    <property type="entry name" value="PAS"/>
    <property type="match status" value="1"/>
</dbReference>
<feature type="domain" description="PAC" evidence="14">
    <location>
        <begin position="215"/>
        <end position="268"/>
    </location>
</feature>
<evidence type="ECO:0000259" key="11">
    <source>
        <dbReference type="PROSITE" id="PS50109"/>
    </source>
</evidence>
<dbReference type="AlphaFoldDB" id="B4DBE0"/>
<dbReference type="InterPro" id="IPR058245">
    <property type="entry name" value="NreC/VraR/RcsB-like_REC"/>
</dbReference>
<evidence type="ECO:0000259" key="13">
    <source>
        <dbReference type="PROSITE" id="PS50112"/>
    </source>
</evidence>
<dbReference type="SMART" id="SM00388">
    <property type="entry name" value="HisKA"/>
    <property type="match status" value="1"/>
</dbReference>
<dbReference type="eggNOG" id="COG5000">
    <property type="taxonomic scope" value="Bacteria"/>
</dbReference>
<dbReference type="Gene3D" id="3.30.565.10">
    <property type="entry name" value="Histidine kinase-like ATPase, C-terminal domain"/>
    <property type="match status" value="1"/>
</dbReference>
<dbReference type="PRINTS" id="PR00344">
    <property type="entry name" value="BCTRLSENSOR"/>
</dbReference>
<dbReference type="CDD" id="cd00130">
    <property type="entry name" value="PAS"/>
    <property type="match status" value="1"/>
</dbReference>
<proteinExistence type="predicted"/>
<evidence type="ECO:0000256" key="7">
    <source>
        <dbReference type="ARBA" id="ARBA00022840"/>
    </source>
</evidence>
<evidence type="ECO:0000256" key="3">
    <source>
        <dbReference type="ARBA" id="ARBA00022553"/>
    </source>
</evidence>
<evidence type="ECO:0000259" key="14">
    <source>
        <dbReference type="PROSITE" id="PS50113"/>
    </source>
</evidence>
<dbReference type="InterPro" id="IPR036097">
    <property type="entry name" value="HisK_dim/P_sf"/>
</dbReference>
<dbReference type="Proteomes" id="UP000005824">
    <property type="component" value="Unassembled WGS sequence"/>
</dbReference>
<keyword evidence="8" id="KW-0902">Two-component regulatory system</keyword>
<dbReference type="Pfam" id="PF00512">
    <property type="entry name" value="HisKA"/>
    <property type="match status" value="1"/>
</dbReference>
<evidence type="ECO:0000256" key="8">
    <source>
        <dbReference type="ARBA" id="ARBA00023012"/>
    </source>
</evidence>
<dbReference type="InterPro" id="IPR013656">
    <property type="entry name" value="PAS_4"/>
</dbReference>
<keyword evidence="5" id="KW-0547">Nucleotide-binding</keyword>
<evidence type="ECO:0000256" key="6">
    <source>
        <dbReference type="ARBA" id="ARBA00022777"/>
    </source>
</evidence>
<comment type="catalytic activity">
    <reaction evidence="1">
        <text>ATP + protein L-histidine = ADP + protein N-phospho-L-histidine.</text>
        <dbReference type="EC" id="2.7.13.3"/>
    </reaction>
</comment>
<dbReference type="Pfam" id="PF02518">
    <property type="entry name" value="HATPase_c"/>
    <property type="match status" value="1"/>
</dbReference>
<dbReference type="GO" id="GO:0005524">
    <property type="term" value="F:ATP binding"/>
    <property type="evidence" value="ECO:0007669"/>
    <property type="project" value="UniProtKB-KW"/>
</dbReference>
<dbReference type="PROSITE" id="PS50110">
    <property type="entry name" value="RESPONSE_REGULATORY"/>
    <property type="match status" value="1"/>
</dbReference>
<dbReference type="GO" id="GO:0000155">
    <property type="term" value="F:phosphorelay sensor kinase activity"/>
    <property type="evidence" value="ECO:0007669"/>
    <property type="project" value="InterPro"/>
</dbReference>
<dbReference type="InterPro" id="IPR003594">
    <property type="entry name" value="HATPase_dom"/>
</dbReference>
<keyword evidence="4" id="KW-0808">Transferase</keyword>
<gene>
    <name evidence="15" type="ORF">CfE428DRAFT_6231</name>
</gene>
<dbReference type="Gene3D" id="3.40.50.2300">
    <property type="match status" value="1"/>
</dbReference>
<dbReference type="SMART" id="SM00387">
    <property type="entry name" value="HATPase_c"/>
    <property type="match status" value="1"/>
</dbReference>
<dbReference type="SUPFAM" id="SSF47384">
    <property type="entry name" value="Homodimeric domain of signal transducing histidine kinase"/>
    <property type="match status" value="1"/>
</dbReference>
<dbReference type="PROSITE" id="PS50109">
    <property type="entry name" value="HIS_KIN"/>
    <property type="match status" value="1"/>
</dbReference>
<feature type="coiled-coil region" evidence="10">
    <location>
        <begin position="387"/>
        <end position="435"/>
    </location>
</feature>
<dbReference type="eggNOG" id="COG0745">
    <property type="taxonomic scope" value="Bacteria"/>
</dbReference>
<evidence type="ECO:0000256" key="4">
    <source>
        <dbReference type="ARBA" id="ARBA00022679"/>
    </source>
</evidence>
<dbReference type="PANTHER" id="PTHR43065:SF10">
    <property type="entry name" value="PEROXIDE STRESS-ACTIVATED HISTIDINE KINASE MAK3"/>
    <property type="match status" value="1"/>
</dbReference>
<feature type="domain" description="PAC" evidence="14">
    <location>
        <begin position="344"/>
        <end position="396"/>
    </location>
</feature>
<evidence type="ECO:0000256" key="2">
    <source>
        <dbReference type="ARBA" id="ARBA00012438"/>
    </source>
</evidence>
<keyword evidence="10" id="KW-0175">Coiled coil</keyword>
<dbReference type="InterPro" id="IPR000014">
    <property type="entry name" value="PAS"/>
</dbReference>
<feature type="domain" description="Response regulatory" evidence="12">
    <location>
        <begin position="11"/>
        <end position="128"/>
    </location>
</feature>
<organism evidence="15 16">
    <name type="scientific">Chthoniobacter flavus Ellin428</name>
    <dbReference type="NCBI Taxonomy" id="497964"/>
    <lineage>
        <taxon>Bacteria</taxon>
        <taxon>Pseudomonadati</taxon>
        <taxon>Verrucomicrobiota</taxon>
        <taxon>Spartobacteria</taxon>
        <taxon>Chthoniobacterales</taxon>
        <taxon>Chthoniobacteraceae</taxon>
        <taxon>Chthoniobacter</taxon>
    </lineage>
</organism>